<name>A0A8J5W3U3_ZIZPA</name>
<gene>
    <name evidence="2" type="ORF">GUJ93_ZPchr0006g45640</name>
</gene>
<comment type="caution">
    <text evidence="2">The sequence shown here is derived from an EMBL/GenBank/DDBJ whole genome shotgun (WGS) entry which is preliminary data.</text>
</comment>
<evidence type="ECO:0000313" key="2">
    <source>
        <dbReference type="EMBL" id="KAG8076848.1"/>
    </source>
</evidence>
<protein>
    <submittedName>
        <fullName evidence="2">Uncharacterized protein</fullName>
    </submittedName>
</protein>
<proteinExistence type="predicted"/>
<accession>A0A8J5W3U3</accession>
<sequence>MCGYHHNFHRQLPDAPPSPSLLALPSPPCPQTLAPMAAPHLWHGRRQRGEEAAEADRMHCGGHDGNEEDLDDFGETSNYDNNHPALLVERLIYTSR</sequence>
<evidence type="ECO:0000313" key="3">
    <source>
        <dbReference type="Proteomes" id="UP000729402"/>
    </source>
</evidence>
<dbReference type="AlphaFoldDB" id="A0A8J5W3U3"/>
<feature type="compositionally biased region" description="Basic and acidic residues" evidence="1">
    <location>
        <begin position="47"/>
        <end position="65"/>
    </location>
</feature>
<feature type="compositionally biased region" description="Pro residues" evidence="1">
    <location>
        <begin position="14"/>
        <end position="30"/>
    </location>
</feature>
<reference evidence="2" key="2">
    <citation type="submission" date="2021-02" db="EMBL/GenBank/DDBJ databases">
        <authorList>
            <person name="Kimball J.A."/>
            <person name="Haas M.W."/>
            <person name="Macchietto M."/>
            <person name="Kono T."/>
            <person name="Duquette J."/>
            <person name="Shao M."/>
        </authorList>
    </citation>
    <scope>NUCLEOTIDE SEQUENCE</scope>
    <source>
        <tissue evidence="2">Fresh leaf tissue</tissue>
    </source>
</reference>
<feature type="region of interest" description="Disordered" evidence="1">
    <location>
        <begin position="1"/>
        <end position="70"/>
    </location>
</feature>
<evidence type="ECO:0000256" key="1">
    <source>
        <dbReference type="SAM" id="MobiDB-lite"/>
    </source>
</evidence>
<dbReference type="Proteomes" id="UP000729402">
    <property type="component" value="Unassembled WGS sequence"/>
</dbReference>
<dbReference type="EMBL" id="JAAALK010000283">
    <property type="protein sequence ID" value="KAG8076848.1"/>
    <property type="molecule type" value="Genomic_DNA"/>
</dbReference>
<keyword evidence="3" id="KW-1185">Reference proteome</keyword>
<reference evidence="2" key="1">
    <citation type="journal article" date="2021" name="bioRxiv">
        <title>Whole Genome Assembly and Annotation of Northern Wild Rice, Zizania palustris L., Supports a Whole Genome Duplication in the Zizania Genus.</title>
        <authorList>
            <person name="Haas M."/>
            <person name="Kono T."/>
            <person name="Macchietto M."/>
            <person name="Millas R."/>
            <person name="McGilp L."/>
            <person name="Shao M."/>
            <person name="Duquette J."/>
            <person name="Hirsch C.N."/>
            <person name="Kimball J."/>
        </authorList>
    </citation>
    <scope>NUCLEOTIDE SEQUENCE</scope>
    <source>
        <tissue evidence="2">Fresh leaf tissue</tissue>
    </source>
</reference>
<organism evidence="2 3">
    <name type="scientific">Zizania palustris</name>
    <name type="common">Northern wild rice</name>
    <dbReference type="NCBI Taxonomy" id="103762"/>
    <lineage>
        <taxon>Eukaryota</taxon>
        <taxon>Viridiplantae</taxon>
        <taxon>Streptophyta</taxon>
        <taxon>Embryophyta</taxon>
        <taxon>Tracheophyta</taxon>
        <taxon>Spermatophyta</taxon>
        <taxon>Magnoliopsida</taxon>
        <taxon>Liliopsida</taxon>
        <taxon>Poales</taxon>
        <taxon>Poaceae</taxon>
        <taxon>BOP clade</taxon>
        <taxon>Oryzoideae</taxon>
        <taxon>Oryzeae</taxon>
        <taxon>Zizaniinae</taxon>
        <taxon>Zizania</taxon>
    </lineage>
</organism>